<accession>A0AAV4H5N4</accession>
<dbReference type="Proteomes" id="UP000762676">
    <property type="component" value="Unassembled WGS sequence"/>
</dbReference>
<sequence>MHTFLKKRKKRRKMCFSLKETIRREGGEKLGVVATKTRIVIEIVSVSERASASVPNEIKQAPADDDNTVFHRGTEVTRNCLCIETSSSSISDITRKTSMVSVEILSVDDDNVLRNNFLGSVGFTADDWLTGPVSPSAILDFLRFGLRPPVRAGRA</sequence>
<gene>
    <name evidence="1" type="ORF">ElyMa_002646000</name>
</gene>
<proteinExistence type="predicted"/>
<dbReference type="AlphaFoldDB" id="A0AAV4H5N4"/>
<organism evidence="1 2">
    <name type="scientific">Elysia marginata</name>
    <dbReference type="NCBI Taxonomy" id="1093978"/>
    <lineage>
        <taxon>Eukaryota</taxon>
        <taxon>Metazoa</taxon>
        <taxon>Spiralia</taxon>
        <taxon>Lophotrochozoa</taxon>
        <taxon>Mollusca</taxon>
        <taxon>Gastropoda</taxon>
        <taxon>Heterobranchia</taxon>
        <taxon>Euthyneura</taxon>
        <taxon>Panpulmonata</taxon>
        <taxon>Sacoglossa</taxon>
        <taxon>Placobranchoidea</taxon>
        <taxon>Plakobranchidae</taxon>
        <taxon>Elysia</taxon>
    </lineage>
</organism>
<reference evidence="1 2" key="1">
    <citation type="journal article" date="2021" name="Elife">
        <title>Chloroplast acquisition without the gene transfer in kleptoplastic sea slugs, Plakobranchus ocellatus.</title>
        <authorList>
            <person name="Maeda T."/>
            <person name="Takahashi S."/>
            <person name="Yoshida T."/>
            <person name="Shimamura S."/>
            <person name="Takaki Y."/>
            <person name="Nagai Y."/>
            <person name="Toyoda A."/>
            <person name="Suzuki Y."/>
            <person name="Arimoto A."/>
            <person name="Ishii H."/>
            <person name="Satoh N."/>
            <person name="Nishiyama T."/>
            <person name="Hasebe M."/>
            <person name="Maruyama T."/>
            <person name="Minagawa J."/>
            <person name="Obokata J."/>
            <person name="Shigenobu S."/>
        </authorList>
    </citation>
    <scope>NUCLEOTIDE SEQUENCE [LARGE SCALE GENOMIC DNA]</scope>
</reference>
<dbReference type="EMBL" id="BMAT01005457">
    <property type="protein sequence ID" value="GFR93537.1"/>
    <property type="molecule type" value="Genomic_DNA"/>
</dbReference>
<comment type="caution">
    <text evidence="1">The sequence shown here is derived from an EMBL/GenBank/DDBJ whole genome shotgun (WGS) entry which is preliminary data.</text>
</comment>
<keyword evidence="2" id="KW-1185">Reference proteome</keyword>
<name>A0AAV4H5N4_9GAST</name>
<evidence type="ECO:0000313" key="2">
    <source>
        <dbReference type="Proteomes" id="UP000762676"/>
    </source>
</evidence>
<protein>
    <submittedName>
        <fullName evidence="1">Uncharacterized protein</fullName>
    </submittedName>
</protein>
<evidence type="ECO:0000313" key="1">
    <source>
        <dbReference type="EMBL" id="GFR93537.1"/>
    </source>
</evidence>